<dbReference type="EMBL" id="AQPN01000043">
    <property type="protein sequence ID" value="EOR95751.1"/>
    <property type="molecule type" value="Genomic_DNA"/>
</dbReference>
<gene>
    <name evidence="1" type="ORF">ADIARSV_1064</name>
</gene>
<dbReference type="AlphaFoldDB" id="R9GVJ9"/>
<protein>
    <recommendedName>
        <fullName evidence="3">Outer membrane protein beta-barrel domain-containing protein</fullName>
    </recommendedName>
</protein>
<dbReference type="RefSeq" id="WP_016194308.1">
    <property type="nucleotide sequence ID" value="NZ_AQPN01000043.1"/>
</dbReference>
<dbReference type="STRING" id="1150600.ADIARSV_1064"/>
<organism evidence="1 2">
    <name type="scientific">Arcticibacter svalbardensis MN12-7</name>
    <dbReference type="NCBI Taxonomy" id="1150600"/>
    <lineage>
        <taxon>Bacteria</taxon>
        <taxon>Pseudomonadati</taxon>
        <taxon>Bacteroidota</taxon>
        <taxon>Sphingobacteriia</taxon>
        <taxon>Sphingobacteriales</taxon>
        <taxon>Sphingobacteriaceae</taxon>
        <taxon>Arcticibacter</taxon>
    </lineage>
</organism>
<dbReference type="OrthoDB" id="790079at2"/>
<proteinExistence type="predicted"/>
<name>R9GVJ9_9SPHI</name>
<comment type="caution">
    <text evidence="1">The sequence shown here is derived from an EMBL/GenBank/DDBJ whole genome shotgun (WGS) entry which is preliminary data.</text>
</comment>
<accession>R9GVJ9</accession>
<evidence type="ECO:0000313" key="2">
    <source>
        <dbReference type="Proteomes" id="UP000014174"/>
    </source>
</evidence>
<evidence type="ECO:0000313" key="1">
    <source>
        <dbReference type="EMBL" id="EOR95751.1"/>
    </source>
</evidence>
<dbReference type="Proteomes" id="UP000014174">
    <property type="component" value="Unassembled WGS sequence"/>
</dbReference>
<reference evidence="1 2" key="1">
    <citation type="journal article" date="2013" name="Genome Announc.">
        <title>Draft Genome Sequence of Arcticibacter svalbardensis Strain MN12-7T, a Member of the Family Sphingobacteriaceae Isolated from an Arctic Soil Sample.</title>
        <authorList>
            <person name="Shivaji S."/>
            <person name="Ara S."/>
            <person name="Prasad S."/>
            <person name="Manasa B.P."/>
            <person name="Begum Z."/>
            <person name="Singh A."/>
            <person name="Kumar Pinnaka A."/>
        </authorList>
    </citation>
    <scope>NUCLEOTIDE SEQUENCE [LARGE SCALE GENOMIC DNA]</scope>
    <source>
        <strain evidence="1 2">MN12-7</strain>
    </source>
</reference>
<sequence length="224" mass="25101">MNKIYLIFTIFILFCITTAGQAQSVDSILLKGQVILAKERIFSIKGLGMAFPVGGVSEILRPRFSSSIGYQILSKNRKNFIFPAIDYLNYKYDQKFPTDGYNTKNANAKFYMATLSYGYIKSIKQLSIFGSAGVGGGLVNEPRASIDEAAGNINFRNKSSFSGIVKLNTGIDYGKRRFKFFAELSYMQNTKRIETHNLQTLAFNIGTKSNLFRLAKSIEGIRKK</sequence>
<evidence type="ECO:0008006" key="3">
    <source>
        <dbReference type="Google" id="ProtNLM"/>
    </source>
</evidence>
<keyword evidence="2" id="KW-1185">Reference proteome</keyword>
<dbReference type="eggNOG" id="ENOG503348V">
    <property type="taxonomic scope" value="Bacteria"/>
</dbReference>